<dbReference type="Gene3D" id="3.30.565.10">
    <property type="entry name" value="Histidine kinase-like ATPase, C-terminal domain"/>
    <property type="match status" value="1"/>
</dbReference>
<dbReference type="Pfam" id="PF02518">
    <property type="entry name" value="HATPase_c"/>
    <property type="match status" value="1"/>
</dbReference>
<dbReference type="InterPro" id="IPR036890">
    <property type="entry name" value="HATPase_C_sf"/>
</dbReference>
<dbReference type="AlphaFoldDB" id="A0A7G1G9F4"/>
<keyword evidence="3" id="KW-0597">Phosphoprotein</keyword>
<gene>
    <name evidence="8" type="ORF">OSSY52_17340</name>
</gene>
<dbReference type="PANTHER" id="PTHR45453">
    <property type="entry name" value="PHOSPHATE REGULON SENSOR PROTEIN PHOR"/>
    <property type="match status" value="1"/>
</dbReference>
<dbReference type="CDD" id="cd00082">
    <property type="entry name" value="HisKA"/>
    <property type="match status" value="1"/>
</dbReference>
<name>A0A7G1G9F4_9BACT</name>
<dbReference type="EC" id="2.7.13.3" evidence="2"/>
<comment type="catalytic activity">
    <reaction evidence="1">
        <text>ATP + protein L-histidine = ADP + protein N-phospho-L-histidine.</text>
        <dbReference type="EC" id="2.7.13.3"/>
    </reaction>
</comment>
<dbReference type="InterPro" id="IPR036097">
    <property type="entry name" value="HisK_dim/P_sf"/>
</dbReference>
<evidence type="ECO:0000256" key="3">
    <source>
        <dbReference type="ARBA" id="ARBA00022553"/>
    </source>
</evidence>
<dbReference type="InterPro" id="IPR003661">
    <property type="entry name" value="HisK_dim/P_dom"/>
</dbReference>
<reference evidence="8 9" key="1">
    <citation type="submission" date="2018-06" db="EMBL/GenBank/DDBJ databases">
        <title>Genome sequencing of Oceanotoga sp. sy52.</title>
        <authorList>
            <person name="Mori K."/>
        </authorList>
    </citation>
    <scope>NUCLEOTIDE SEQUENCE [LARGE SCALE GENOMIC DNA]</scope>
    <source>
        <strain evidence="9">sy52</strain>
    </source>
</reference>
<dbReference type="GO" id="GO:0000155">
    <property type="term" value="F:phosphorelay sensor kinase activity"/>
    <property type="evidence" value="ECO:0007669"/>
    <property type="project" value="InterPro"/>
</dbReference>
<evidence type="ECO:0000256" key="6">
    <source>
        <dbReference type="ARBA" id="ARBA00023012"/>
    </source>
</evidence>
<dbReference type="CDD" id="cd00075">
    <property type="entry name" value="HATPase"/>
    <property type="match status" value="1"/>
</dbReference>
<evidence type="ECO:0000313" key="8">
    <source>
        <dbReference type="EMBL" id="BBE31593.1"/>
    </source>
</evidence>
<dbReference type="InterPro" id="IPR005467">
    <property type="entry name" value="His_kinase_dom"/>
</dbReference>
<proteinExistence type="predicted"/>
<dbReference type="Pfam" id="PF00512">
    <property type="entry name" value="HisKA"/>
    <property type="match status" value="1"/>
</dbReference>
<organism evidence="8 9">
    <name type="scientific">Tepiditoga spiralis</name>
    <dbReference type="NCBI Taxonomy" id="2108365"/>
    <lineage>
        <taxon>Bacteria</taxon>
        <taxon>Thermotogati</taxon>
        <taxon>Thermotogota</taxon>
        <taxon>Thermotogae</taxon>
        <taxon>Petrotogales</taxon>
        <taxon>Petrotogaceae</taxon>
        <taxon>Tepiditoga</taxon>
    </lineage>
</organism>
<dbReference type="GO" id="GO:0005886">
    <property type="term" value="C:plasma membrane"/>
    <property type="evidence" value="ECO:0007669"/>
    <property type="project" value="TreeGrafter"/>
</dbReference>
<dbReference type="Proteomes" id="UP000516361">
    <property type="component" value="Chromosome"/>
</dbReference>
<dbReference type="PANTHER" id="PTHR45453:SF1">
    <property type="entry name" value="PHOSPHATE REGULON SENSOR PROTEIN PHOR"/>
    <property type="match status" value="1"/>
</dbReference>
<dbReference type="GO" id="GO:0016036">
    <property type="term" value="P:cellular response to phosphate starvation"/>
    <property type="evidence" value="ECO:0007669"/>
    <property type="project" value="TreeGrafter"/>
</dbReference>
<keyword evidence="5 8" id="KW-0418">Kinase</keyword>
<dbReference type="SUPFAM" id="SSF47384">
    <property type="entry name" value="Homodimeric domain of signal transducing histidine kinase"/>
    <property type="match status" value="1"/>
</dbReference>
<keyword evidence="6" id="KW-0902">Two-component regulatory system</keyword>
<dbReference type="SMART" id="SM00388">
    <property type="entry name" value="HisKA"/>
    <property type="match status" value="1"/>
</dbReference>
<accession>A0A7G1G9F4</accession>
<dbReference type="KEGG" id="ocy:OSSY52_17340"/>
<dbReference type="InterPro" id="IPR050351">
    <property type="entry name" value="BphY/WalK/GraS-like"/>
</dbReference>
<dbReference type="PRINTS" id="PR00344">
    <property type="entry name" value="BCTRLSENSOR"/>
</dbReference>
<dbReference type="EMBL" id="AP018712">
    <property type="protein sequence ID" value="BBE31593.1"/>
    <property type="molecule type" value="Genomic_DNA"/>
</dbReference>
<evidence type="ECO:0000313" key="9">
    <source>
        <dbReference type="Proteomes" id="UP000516361"/>
    </source>
</evidence>
<evidence type="ECO:0000256" key="4">
    <source>
        <dbReference type="ARBA" id="ARBA00022679"/>
    </source>
</evidence>
<sequence length="317" mass="36692">MEYLNYISEGFIKIKNIKVLFANKNAQDLGFYKNKNLLSIFTFNSIDELMKSILNNQKFECETTIHFFNGKNKFCKIFYIPNDTIIIKDKTESEIIKKVKADFISSISHEIRTPLTVAKGNTQILLDFLDNKKFESNIKTINKALSKIERIIEQLTLLSMAEFGNYTLKTQIFSPNEVYEDVINDLEKKIKEKNIKLIYVCNTEILNGDKFIIYTLIRNLVSNAIKYSFKNSSIKVEIKSNKIIVSDTGIGIKDNEKNRIFERFYRGSEASKIAKGSGLGLSIVKYLCELSNYKIKFDSKWNVGSIFEIYLKKQDKI</sequence>
<dbReference type="RefSeq" id="WP_232521194.1">
    <property type="nucleotide sequence ID" value="NZ_AP018712.1"/>
</dbReference>
<keyword evidence="9" id="KW-1185">Reference proteome</keyword>
<dbReference type="PROSITE" id="PS50109">
    <property type="entry name" value="HIS_KIN"/>
    <property type="match status" value="1"/>
</dbReference>
<dbReference type="InterPro" id="IPR004358">
    <property type="entry name" value="Sig_transdc_His_kin-like_C"/>
</dbReference>
<evidence type="ECO:0000256" key="5">
    <source>
        <dbReference type="ARBA" id="ARBA00022777"/>
    </source>
</evidence>
<evidence type="ECO:0000256" key="1">
    <source>
        <dbReference type="ARBA" id="ARBA00000085"/>
    </source>
</evidence>
<dbReference type="InterPro" id="IPR003594">
    <property type="entry name" value="HATPase_dom"/>
</dbReference>
<feature type="domain" description="Histidine kinase" evidence="7">
    <location>
        <begin position="106"/>
        <end position="315"/>
    </location>
</feature>
<protein>
    <recommendedName>
        <fullName evidence="2">histidine kinase</fullName>
        <ecNumber evidence="2">2.7.13.3</ecNumber>
    </recommendedName>
</protein>
<evidence type="ECO:0000256" key="2">
    <source>
        <dbReference type="ARBA" id="ARBA00012438"/>
    </source>
</evidence>
<evidence type="ECO:0000259" key="7">
    <source>
        <dbReference type="PROSITE" id="PS50109"/>
    </source>
</evidence>
<dbReference type="GO" id="GO:0004721">
    <property type="term" value="F:phosphoprotein phosphatase activity"/>
    <property type="evidence" value="ECO:0007669"/>
    <property type="project" value="TreeGrafter"/>
</dbReference>
<keyword evidence="4" id="KW-0808">Transferase</keyword>
<dbReference type="SUPFAM" id="SSF55874">
    <property type="entry name" value="ATPase domain of HSP90 chaperone/DNA topoisomerase II/histidine kinase"/>
    <property type="match status" value="1"/>
</dbReference>
<dbReference type="InParanoid" id="A0A7G1G9F4"/>
<dbReference type="Gene3D" id="1.10.287.130">
    <property type="match status" value="1"/>
</dbReference>
<dbReference type="SMART" id="SM00387">
    <property type="entry name" value="HATPase_c"/>
    <property type="match status" value="1"/>
</dbReference>